<dbReference type="SUPFAM" id="SSF56784">
    <property type="entry name" value="HAD-like"/>
    <property type="match status" value="1"/>
</dbReference>
<comment type="caution">
    <text evidence="1">The sequence shown here is derived from an EMBL/GenBank/DDBJ whole genome shotgun (WGS) entry which is preliminary data.</text>
</comment>
<keyword evidence="2" id="KW-1185">Reference proteome</keyword>
<dbReference type="InterPro" id="IPR036412">
    <property type="entry name" value="HAD-like_sf"/>
</dbReference>
<dbReference type="Proteomes" id="UP001319080">
    <property type="component" value="Unassembled WGS sequence"/>
</dbReference>
<dbReference type="PRINTS" id="PR00413">
    <property type="entry name" value="HADHALOGNASE"/>
</dbReference>
<evidence type="ECO:0000313" key="1">
    <source>
        <dbReference type="EMBL" id="MBT1712235.1"/>
    </source>
</evidence>
<dbReference type="SFLD" id="SFLDG01129">
    <property type="entry name" value="C1.5:_HAD__Beta-PGM__Phosphata"/>
    <property type="match status" value="1"/>
</dbReference>
<reference evidence="1 2" key="1">
    <citation type="submission" date="2021-05" db="EMBL/GenBank/DDBJ databases">
        <title>A Polyphasic approach of four new species of the genus Ohtaekwangia: Ohtaekwangia histidinii sp. nov., Ohtaekwangia cretensis sp. nov., Ohtaekwangia indiensis sp. nov., Ohtaekwangia reichenbachii sp. nov. from diverse environment.</title>
        <authorList>
            <person name="Octaviana S."/>
        </authorList>
    </citation>
    <scope>NUCLEOTIDE SEQUENCE [LARGE SCALE GENOMIC DNA]</scope>
    <source>
        <strain evidence="1 2">PWU5</strain>
    </source>
</reference>
<sequence length="204" mass="23613">MTTVDTIIFDLGGVLIDWNPRYLYRKIFKTEEEITWFFENICTPAWNDEQDAGRSFAEATEELVLKYPDHEIAVRAWYGRWQETIAGALPDTVAILRQLKEQKSHRLYALTNWSAESFPWALANFDFLHWFEGIVVSGAEKTRKPFPEIYQILLNRYNVDPARAVFIDDNYKNIVGARAVGMQAIHFQSPAELRRALAVLGVRV</sequence>
<dbReference type="Pfam" id="PF00702">
    <property type="entry name" value="Hydrolase"/>
    <property type="match status" value="1"/>
</dbReference>
<dbReference type="EMBL" id="JAHESE010000055">
    <property type="protein sequence ID" value="MBT1712235.1"/>
    <property type="molecule type" value="Genomic_DNA"/>
</dbReference>
<dbReference type="InterPro" id="IPR006439">
    <property type="entry name" value="HAD-SF_hydro_IA"/>
</dbReference>
<dbReference type="RefSeq" id="WP_254087801.1">
    <property type="nucleotide sequence ID" value="NZ_JAHESE010000055.1"/>
</dbReference>
<proteinExistence type="predicted"/>
<dbReference type="InterPro" id="IPR023214">
    <property type="entry name" value="HAD_sf"/>
</dbReference>
<dbReference type="AlphaFoldDB" id="A0AAP2E378"/>
<dbReference type="NCBIfam" id="TIGR01509">
    <property type="entry name" value="HAD-SF-IA-v3"/>
    <property type="match status" value="1"/>
</dbReference>
<evidence type="ECO:0000313" key="2">
    <source>
        <dbReference type="Proteomes" id="UP001319080"/>
    </source>
</evidence>
<name>A0AAP2E378_9BACT</name>
<dbReference type="SFLD" id="SFLDS00003">
    <property type="entry name" value="Haloacid_Dehalogenase"/>
    <property type="match status" value="1"/>
</dbReference>
<dbReference type="PANTHER" id="PTHR43611">
    <property type="entry name" value="ALPHA-D-GLUCOSE 1-PHOSPHATE PHOSPHATASE"/>
    <property type="match status" value="1"/>
</dbReference>
<dbReference type="CDD" id="cd02603">
    <property type="entry name" value="HAD_sEH-N_like"/>
    <property type="match status" value="1"/>
</dbReference>
<protein>
    <submittedName>
        <fullName evidence="1">HAD family phosphatase</fullName>
    </submittedName>
</protein>
<gene>
    <name evidence="1" type="ORF">KK062_28595</name>
</gene>
<dbReference type="Gene3D" id="3.40.50.1000">
    <property type="entry name" value="HAD superfamily/HAD-like"/>
    <property type="match status" value="1"/>
</dbReference>
<dbReference type="PANTHER" id="PTHR43611:SF3">
    <property type="entry name" value="FLAVIN MONONUCLEOTIDE HYDROLASE 1, CHLOROPLATIC"/>
    <property type="match status" value="1"/>
</dbReference>
<organism evidence="1 2">
    <name type="scientific">Dawidia cretensis</name>
    <dbReference type="NCBI Taxonomy" id="2782350"/>
    <lineage>
        <taxon>Bacteria</taxon>
        <taxon>Pseudomonadati</taxon>
        <taxon>Bacteroidota</taxon>
        <taxon>Cytophagia</taxon>
        <taxon>Cytophagales</taxon>
        <taxon>Chryseotaleaceae</taxon>
        <taxon>Dawidia</taxon>
    </lineage>
</organism>
<accession>A0AAP2E378</accession>